<sequence length="517" mass="57089">MTEVNAYPQTHLFEDHLDSILAPTPGLETRVAFLSSSSEIFGDMSFDTASYYSSSVPAKQPLQAPNQAQGRSASVSSACSSSVPSHPSPQSSHHGALSRTLSPASGISEAVTVATTMATGSSYPQHPYTPQTSMMPSPSQYFSAPTPPPVPLYSQLPNLRQFTPSTSYAYHLGSIPSHPSPLSMQSFPALDYPSFATPHYSSASALQQYPQPSFQQYPNHLRAKLEPARESTLLKGLQKLPPDVIDKIHQSFTYLECWKIYAVCRWFHDKFHPHKLPADDKVAGVRYAEQYYRRYFPGRATSTSADGRTREYDSKYPGSFGCYHCFRILGPQNFELFKWNNQREEQDQESVVDEESTPKQSQKALPPPPPPAQTPSESSSSSRNPHYDPTLTRSNIVAAAAANNKNRRASRAGSTGTASSSSTTATATTTKPASQQGGSLPSTDSPRIKETWGIRRFCIQCGIAKRYYRPGDLIELCSPKEAVWVCKCWKIHNRPSEIKCLDCDSFIPLSTPNRRRG</sequence>
<dbReference type="Proteomes" id="UP001301958">
    <property type="component" value="Unassembled WGS sequence"/>
</dbReference>
<reference evidence="2" key="2">
    <citation type="submission" date="2023-05" db="EMBL/GenBank/DDBJ databases">
        <authorList>
            <consortium name="Lawrence Berkeley National Laboratory"/>
            <person name="Steindorff A."/>
            <person name="Hensen N."/>
            <person name="Bonometti L."/>
            <person name="Westerberg I."/>
            <person name="Brannstrom I.O."/>
            <person name="Guillou S."/>
            <person name="Cros-Aarteil S."/>
            <person name="Calhoun S."/>
            <person name="Haridas S."/>
            <person name="Kuo A."/>
            <person name="Mondo S."/>
            <person name="Pangilinan J."/>
            <person name="Riley R."/>
            <person name="Labutti K."/>
            <person name="Andreopoulos B."/>
            <person name="Lipzen A."/>
            <person name="Chen C."/>
            <person name="Yanf M."/>
            <person name="Daum C."/>
            <person name="Ng V."/>
            <person name="Clum A."/>
            <person name="Ohm R."/>
            <person name="Martin F."/>
            <person name="Silar P."/>
            <person name="Natvig D."/>
            <person name="Lalanne C."/>
            <person name="Gautier V."/>
            <person name="Ament-Velasquez S.L."/>
            <person name="Kruys A."/>
            <person name="Hutchinson M.I."/>
            <person name="Powell A.J."/>
            <person name="Barry K."/>
            <person name="Miller A.N."/>
            <person name="Grigoriev I.V."/>
            <person name="Debuchy R."/>
            <person name="Gladieux P."/>
            <person name="Thoren M.H."/>
            <person name="Johannesson H."/>
        </authorList>
    </citation>
    <scope>NUCLEOTIDE SEQUENCE</scope>
    <source>
        <strain evidence="2">CBS 990.96</strain>
    </source>
</reference>
<evidence type="ECO:0008006" key="4">
    <source>
        <dbReference type="Google" id="ProtNLM"/>
    </source>
</evidence>
<proteinExistence type="predicted"/>
<accession>A0AAN7BSC4</accession>
<name>A0AAN7BSC4_9PEZI</name>
<dbReference type="EMBL" id="MU865317">
    <property type="protein sequence ID" value="KAK4228532.1"/>
    <property type="molecule type" value="Genomic_DNA"/>
</dbReference>
<feature type="region of interest" description="Disordered" evidence="1">
    <location>
        <begin position="403"/>
        <end position="447"/>
    </location>
</feature>
<gene>
    <name evidence="2" type="ORF">QBC38DRAFT_150331</name>
</gene>
<protein>
    <recommendedName>
        <fullName evidence="4">F-box domain-containing protein</fullName>
    </recommendedName>
</protein>
<keyword evidence="3" id="KW-1185">Reference proteome</keyword>
<feature type="compositionally biased region" description="Polar residues" evidence="1">
    <location>
        <begin position="431"/>
        <end position="445"/>
    </location>
</feature>
<feature type="compositionally biased region" description="Low complexity" evidence="1">
    <location>
        <begin position="411"/>
        <end position="430"/>
    </location>
</feature>
<evidence type="ECO:0000313" key="2">
    <source>
        <dbReference type="EMBL" id="KAK4228532.1"/>
    </source>
</evidence>
<feature type="region of interest" description="Disordered" evidence="1">
    <location>
        <begin position="61"/>
        <end position="101"/>
    </location>
</feature>
<reference evidence="2" key="1">
    <citation type="journal article" date="2023" name="Mol. Phylogenet. Evol.">
        <title>Genome-scale phylogeny and comparative genomics of the fungal order Sordariales.</title>
        <authorList>
            <person name="Hensen N."/>
            <person name="Bonometti L."/>
            <person name="Westerberg I."/>
            <person name="Brannstrom I.O."/>
            <person name="Guillou S."/>
            <person name="Cros-Aarteil S."/>
            <person name="Calhoun S."/>
            <person name="Haridas S."/>
            <person name="Kuo A."/>
            <person name="Mondo S."/>
            <person name="Pangilinan J."/>
            <person name="Riley R."/>
            <person name="LaButti K."/>
            <person name="Andreopoulos B."/>
            <person name="Lipzen A."/>
            <person name="Chen C."/>
            <person name="Yan M."/>
            <person name="Daum C."/>
            <person name="Ng V."/>
            <person name="Clum A."/>
            <person name="Steindorff A."/>
            <person name="Ohm R.A."/>
            <person name="Martin F."/>
            <person name="Silar P."/>
            <person name="Natvig D.O."/>
            <person name="Lalanne C."/>
            <person name="Gautier V."/>
            <person name="Ament-Velasquez S.L."/>
            <person name="Kruys A."/>
            <person name="Hutchinson M.I."/>
            <person name="Powell A.J."/>
            <person name="Barry K."/>
            <person name="Miller A.N."/>
            <person name="Grigoriev I.V."/>
            <person name="Debuchy R."/>
            <person name="Gladieux P."/>
            <person name="Hiltunen Thoren M."/>
            <person name="Johannesson H."/>
        </authorList>
    </citation>
    <scope>NUCLEOTIDE SEQUENCE</scope>
    <source>
        <strain evidence="2">CBS 990.96</strain>
    </source>
</reference>
<feature type="region of interest" description="Disordered" evidence="1">
    <location>
        <begin position="345"/>
        <end position="390"/>
    </location>
</feature>
<organism evidence="2 3">
    <name type="scientific">Podospora fimiseda</name>
    <dbReference type="NCBI Taxonomy" id="252190"/>
    <lineage>
        <taxon>Eukaryota</taxon>
        <taxon>Fungi</taxon>
        <taxon>Dikarya</taxon>
        <taxon>Ascomycota</taxon>
        <taxon>Pezizomycotina</taxon>
        <taxon>Sordariomycetes</taxon>
        <taxon>Sordariomycetidae</taxon>
        <taxon>Sordariales</taxon>
        <taxon>Podosporaceae</taxon>
        <taxon>Podospora</taxon>
    </lineage>
</organism>
<feature type="compositionally biased region" description="Low complexity" evidence="1">
    <location>
        <begin position="72"/>
        <end position="94"/>
    </location>
</feature>
<evidence type="ECO:0000256" key="1">
    <source>
        <dbReference type="SAM" id="MobiDB-lite"/>
    </source>
</evidence>
<dbReference type="AlphaFoldDB" id="A0AAN7BSC4"/>
<evidence type="ECO:0000313" key="3">
    <source>
        <dbReference type="Proteomes" id="UP001301958"/>
    </source>
</evidence>
<feature type="compositionally biased region" description="Polar residues" evidence="1">
    <location>
        <begin position="61"/>
        <end position="71"/>
    </location>
</feature>
<feature type="compositionally biased region" description="Acidic residues" evidence="1">
    <location>
        <begin position="346"/>
        <end position="355"/>
    </location>
</feature>
<comment type="caution">
    <text evidence="2">The sequence shown here is derived from an EMBL/GenBank/DDBJ whole genome shotgun (WGS) entry which is preliminary data.</text>
</comment>